<keyword evidence="4" id="KW-1185">Reference proteome</keyword>
<dbReference type="Pfam" id="PF13211">
    <property type="entry name" value="DUF4019"/>
    <property type="match status" value="1"/>
</dbReference>
<organism evidence="3 4">
    <name type="scientific">Tahibacter harae</name>
    <dbReference type="NCBI Taxonomy" id="2963937"/>
    <lineage>
        <taxon>Bacteria</taxon>
        <taxon>Pseudomonadati</taxon>
        <taxon>Pseudomonadota</taxon>
        <taxon>Gammaproteobacteria</taxon>
        <taxon>Lysobacterales</taxon>
        <taxon>Rhodanobacteraceae</taxon>
        <taxon>Tahibacter</taxon>
    </lineage>
</organism>
<reference evidence="3" key="1">
    <citation type="submission" date="2022-07" db="EMBL/GenBank/DDBJ databases">
        <title>Tahibacter sp., a new gammaproteobacterium isolated from the silt sample collected at pig farm.</title>
        <authorList>
            <person name="Chen H."/>
        </authorList>
    </citation>
    <scope>NUCLEOTIDE SEQUENCE</scope>
    <source>
        <strain evidence="3">P2K</strain>
    </source>
</reference>
<evidence type="ECO:0000256" key="2">
    <source>
        <dbReference type="SAM" id="SignalP"/>
    </source>
</evidence>
<evidence type="ECO:0000256" key="1">
    <source>
        <dbReference type="SAM" id="MobiDB-lite"/>
    </source>
</evidence>
<sequence>MRLLPATALALLFALPLAGLAQKPVEPTLPQMNLAKNWLELIDAGKFEQAWNEASADLRRQSLADWSAAIRKARRSEATVKCRKGLDFELLEKPDRIDTVFITEFADGHVISEKVTLREDANGNAQVTAYRRGPPLQERGSPCDP</sequence>
<accession>A0ABT1QPZ9</accession>
<keyword evidence="2" id="KW-0732">Signal</keyword>
<feature type="region of interest" description="Disordered" evidence="1">
    <location>
        <begin position="122"/>
        <end position="145"/>
    </location>
</feature>
<evidence type="ECO:0000313" key="4">
    <source>
        <dbReference type="Proteomes" id="UP001165498"/>
    </source>
</evidence>
<protein>
    <submittedName>
        <fullName evidence="3">DUF4019 domain-containing protein</fullName>
    </submittedName>
</protein>
<comment type="caution">
    <text evidence="3">The sequence shown here is derived from an EMBL/GenBank/DDBJ whole genome shotgun (WGS) entry which is preliminary data.</text>
</comment>
<gene>
    <name evidence="3" type="ORF">NM961_06545</name>
</gene>
<dbReference type="Proteomes" id="UP001165498">
    <property type="component" value="Unassembled WGS sequence"/>
</dbReference>
<feature type="chain" id="PRO_5047450668" evidence="2">
    <location>
        <begin position="22"/>
        <end position="145"/>
    </location>
</feature>
<name>A0ABT1QPZ9_9GAMM</name>
<proteinExistence type="predicted"/>
<dbReference type="InterPro" id="IPR025091">
    <property type="entry name" value="DUF4019"/>
</dbReference>
<dbReference type="RefSeq" id="WP_255913121.1">
    <property type="nucleotide sequence ID" value="NZ_JANFQO010000005.1"/>
</dbReference>
<feature type="signal peptide" evidence="2">
    <location>
        <begin position="1"/>
        <end position="21"/>
    </location>
</feature>
<evidence type="ECO:0000313" key="3">
    <source>
        <dbReference type="EMBL" id="MCQ4164368.1"/>
    </source>
</evidence>
<dbReference type="EMBL" id="JANFQO010000005">
    <property type="protein sequence ID" value="MCQ4164368.1"/>
    <property type="molecule type" value="Genomic_DNA"/>
</dbReference>